<reference evidence="6 7" key="1">
    <citation type="submission" date="2019-03" db="EMBL/GenBank/DDBJ databases">
        <title>Genomic Encyclopedia of Type Strains, Phase IV (KMG-IV): sequencing the most valuable type-strain genomes for metagenomic binning, comparative biology and taxonomic classification.</title>
        <authorList>
            <person name="Goeker M."/>
        </authorList>
    </citation>
    <scope>NUCLEOTIDE SEQUENCE [LARGE SCALE GENOMIC DNA]</scope>
    <source>
        <strain evidence="6 7">LX-B</strain>
    </source>
</reference>
<evidence type="ECO:0000313" key="6">
    <source>
        <dbReference type="EMBL" id="TCL69391.1"/>
    </source>
</evidence>
<dbReference type="PANTHER" id="PTHR30146:SF148">
    <property type="entry name" value="HTH-TYPE TRANSCRIPTIONAL REPRESSOR PURR-RELATED"/>
    <property type="match status" value="1"/>
</dbReference>
<dbReference type="SUPFAM" id="SSF53822">
    <property type="entry name" value="Periplasmic binding protein-like I"/>
    <property type="match status" value="1"/>
</dbReference>
<comment type="caution">
    <text evidence="6">The sequence shown here is derived from an EMBL/GenBank/DDBJ whole genome shotgun (WGS) entry which is preliminary data.</text>
</comment>
<dbReference type="Proteomes" id="UP000295008">
    <property type="component" value="Unassembled WGS sequence"/>
</dbReference>
<sequence length="360" mass="40206">MPSRTGKRIPTMYDVAMVAGVSVATVSHVLNPESDKYVSDELRQRILAAVQDLGYRPNILARCMRGKRRKTIAILVPQFENILFTRTVMAAEQVAYDAGYVLLICSTYDNPGRERVYIETLISQQVDGFIIAPTVDGTANTKPLRDLKIPYVILDRQLSGIPLDSYDYIGFDNQKGAELATQYLIDRGHRAIAFIGWKSKIKRINERYAGFRSTVIKNGLRTGDCPALLGQISREEGYRMAEQLFAEGEITAVFAGHQYLGEGILQAIHDRGKLIPRDISLVVYGGPDWTELVNPKLTHIEMPDIQLGEPAARNLIHRIEGDRARPEQLILDPTLKLGASVADGPGLIRLNDENKSLMFR</sequence>
<proteinExistence type="predicted"/>
<keyword evidence="2" id="KW-0805">Transcription regulation</keyword>
<dbReference type="CDD" id="cd06267">
    <property type="entry name" value="PBP1_LacI_sugar_binding-like"/>
    <property type="match status" value="1"/>
</dbReference>
<evidence type="ECO:0000256" key="4">
    <source>
        <dbReference type="ARBA" id="ARBA00023163"/>
    </source>
</evidence>
<dbReference type="PANTHER" id="PTHR30146">
    <property type="entry name" value="LACI-RELATED TRANSCRIPTIONAL REPRESSOR"/>
    <property type="match status" value="1"/>
</dbReference>
<organism evidence="6 7">
    <name type="scientific">Hydrogenispora ethanolica</name>
    <dbReference type="NCBI Taxonomy" id="1082276"/>
    <lineage>
        <taxon>Bacteria</taxon>
        <taxon>Bacillati</taxon>
        <taxon>Bacillota</taxon>
        <taxon>Hydrogenispora</taxon>
    </lineage>
</organism>
<evidence type="ECO:0000256" key="2">
    <source>
        <dbReference type="ARBA" id="ARBA00023015"/>
    </source>
</evidence>
<dbReference type="PROSITE" id="PS00356">
    <property type="entry name" value="HTH_LACI_1"/>
    <property type="match status" value="1"/>
</dbReference>
<evidence type="ECO:0000256" key="3">
    <source>
        <dbReference type="ARBA" id="ARBA00023125"/>
    </source>
</evidence>
<dbReference type="Pfam" id="PF00356">
    <property type="entry name" value="LacI"/>
    <property type="match status" value="1"/>
</dbReference>
<dbReference type="InterPro" id="IPR000843">
    <property type="entry name" value="HTH_LacI"/>
</dbReference>
<evidence type="ECO:0000256" key="1">
    <source>
        <dbReference type="ARBA" id="ARBA00022491"/>
    </source>
</evidence>
<gene>
    <name evidence="6" type="ORF">EDC14_101288</name>
</gene>
<dbReference type="SMART" id="SM00354">
    <property type="entry name" value="HTH_LACI"/>
    <property type="match status" value="1"/>
</dbReference>
<dbReference type="GO" id="GO:0000976">
    <property type="term" value="F:transcription cis-regulatory region binding"/>
    <property type="evidence" value="ECO:0007669"/>
    <property type="project" value="TreeGrafter"/>
</dbReference>
<keyword evidence="1" id="KW-0678">Repressor</keyword>
<evidence type="ECO:0000313" key="7">
    <source>
        <dbReference type="Proteomes" id="UP000295008"/>
    </source>
</evidence>
<protein>
    <submittedName>
        <fullName evidence="6">LacI family transcriptional regulator</fullName>
    </submittedName>
</protein>
<dbReference type="EMBL" id="SLUN01000012">
    <property type="protein sequence ID" value="TCL69391.1"/>
    <property type="molecule type" value="Genomic_DNA"/>
</dbReference>
<keyword evidence="4" id="KW-0804">Transcription</keyword>
<dbReference type="SUPFAM" id="SSF47413">
    <property type="entry name" value="lambda repressor-like DNA-binding domains"/>
    <property type="match status" value="1"/>
</dbReference>
<dbReference type="PRINTS" id="PR00036">
    <property type="entry name" value="HTHLACI"/>
</dbReference>
<dbReference type="AlphaFoldDB" id="A0A4R1RSE0"/>
<dbReference type="Gene3D" id="1.10.260.40">
    <property type="entry name" value="lambda repressor-like DNA-binding domains"/>
    <property type="match status" value="1"/>
</dbReference>
<dbReference type="CDD" id="cd01392">
    <property type="entry name" value="HTH_LacI"/>
    <property type="match status" value="1"/>
</dbReference>
<dbReference type="InterPro" id="IPR046335">
    <property type="entry name" value="LacI/GalR-like_sensor"/>
</dbReference>
<dbReference type="GO" id="GO:0003700">
    <property type="term" value="F:DNA-binding transcription factor activity"/>
    <property type="evidence" value="ECO:0007669"/>
    <property type="project" value="TreeGrafter"/>
</dbReference>
<dbReference type="PROSITE" id="PS50932">
    <property type="entry name" value="HTH_LACI_2"/>
    <property type="match status" value="1"/>
</dbReference>
<keyword evidence="3" id="KW-0238">DNA-binding</keyword>
<dbReference type="Gene3D" id="3.40.50.2300">
    <property type="match status" value="2"/>
</dbReference>
<feature type="domain" description="HTH lacI-type" evidence="5">
    <location>
        <begin position="10"/>
        <end position="66"/>
    </location>
</feature>
<dbReference type="InterPro" id="IPR010982">
    <property type="entry name" value="Lambda_DNA-bd_dom_sf"/>
</dbReference>
<dbReference type="InterPro" id="IPR028082">
    <property type="entry name" value="Peripla_BP_I"/>
</dbReference>
<accession>A0A4R1RSE0</accession>
<dbReference type="Pfam" id="PF13377">
    <property type="entry name" value="Peripla_BP_3"/>
    <property type="match status" value="1"/>
</dbReference>
<name>A0A4R1RSE0_HYDET</name>
<keyword evidence="7" id="KW-1185">Reference proteome</keyword>
<evidence type="ECO:0000259" key="5">
    <source>
        <dbReference type="PROSITE" id="PS50932"/>
    </source>
</evidence>